<dbReference type="InterPro" id="IPR001867">
    <property type="entry name" value="OmpR/PhoB-type_DNA-bd"/>
</dbReference>
<dbReference type="InterPro" id="IPR049170">
    <property type="entry name" value="GlnR_N"/>
</dbReference>
<evidence type="ECO:0000256" key="1">
    <source>
        <dbReference type="ARBA" id="ARBA00023125"/>
    </source>
</evidence>
<dbReference type="Gene3D" id="1.10.10.10">
    <property type="entry name" value="Winged helix-like DNA-binding domain superfamily/Winged helix DNA-binding domain"/>
    <property type="match status" value="1"/>
</dbReference>
<dbReference type="EMBL" id="BAABGN010000002">
    <property type="protein sequence ID" value="GAA4418766.1"/>
    <property type="molecule type" value="Genomic_DNA"/>
</dbReference>
<name>A0ABP8KY09_9MICO</name>
<accession>A0ABP8KY09</accession>
<keyword evidence="5" id="KW-1185">Reference proteome</keyword>
<sequence>MAQLVMLTAESGGAARVLPSLTLLGHHVTVKAMSPSALVEHGDASVVVLDARKDLVAARTLCRMLSGPVQAPPVLLVLAEGGFTAVSRSWGAADIILSSAGPTEVEARLRLIAELERHDDRGPRPDPDRIEAGELVIDASAYTARVRGRALDLTYKEFELLKHLAQNPGRVLTRAQLLQEVWGYDYFGGTRTVDVHIRRLRAKLGNEQEQLIGTVRNVGYRFELRGRSHDTDDDDASAR</sequence>
<dbReference type="Pfam" id="PF21695">
    <property type="entry name" value="GlnR_1st"/>
    <property type="match status" value="1"/>
</dbReference>
<feature type="DNA-binding region" description="OmpR/PhoB-type" evidence="2">
    <location>
        <begin position="127"/>
        <end position="224"/>
    </location>
</feature>
<evidence type="ECO:0000313" key="5">
    <source>
        <dbReference type="Proteomes" id="UP001500622"/>
    </source>
</evidence>
<protein>
    <submittedName>
        <fullName evidence="4">Response regulator transcription factor</fullName>
    </submittedName>
</protein>
<dbReference type="SUPFAM" id="SSF46894">
    <property type="entry name" value="C-terminal effector domain of the bipartite response regulators"/>
    <property type="match status" value="1"/>
</dbReference>
<evidence type="ECO:0000259" key="3">
    <source>
        <dbReference type="PROSITE" id="PS51755"/>
    </source>
</evidence>
<dbReference type="PROSITE" id="PS51755">
    <property type="entry name" value="OMPR_PHOB"/>
    <property type="match status" value="1"/>
</dbReference>
<dbReference type="PANTHER" id="PTHR48111:SF16">
    <property type="entry name" value="TRANSCRIPTIONAL REGULATORY PROTEIN GLNR"/>
    <property type="match status" value="1"/>
</dbReference>
<gene>
    <name evidence="4" type="ORF">GCM10023169_08720</name>
</gene>
<reference evidence="5" key="1">
    <citation type="journal article" date="2019" name="Int. J. Syst. Evol. Microbiol.">
        <title>The Global Catalogue of Microorganisms (GCM) 10K type strain sequencing project: providing services to taxonomists for standard genome sequencing and annotation.</title>
        <authorList>
            <consortium name="The Broad Institute Genomics Platform"/>
            <consortium name="The Broad Institute Genome Sequencing Center for Infectious Disease"/>
            <person name="Wu L."/>
            <person name="Ma J."/>
        </authorList>
    </citation>
    <scope>NUCLEOTIDE SEQUENCE [LARGE SCALE GENOMIC DNA]</scope>
    <source>
        <strain evidence="5">JCM 17810</strain>
    </source>
</reference>
<dbReference type="SMART" id="SM00862">
    <property type="entry name" value="Trans_reg_C"/>
    <property type="match status" value="1"/>
</dbReference>
<evidence type="ECO:0000256" key="2">
    <source>
        <dbReference type="PROSITE-ProRule" id="PRU01091"/>
    </source>
</evidence>
<keyword evidence="1 2" id="KW-0238">DNA-binding</keyword>
<dbReference type="InterPro" id="IPR039420">
    <property type="entry name" value="WalR-like"/>
</dbReference>
<comment type="caution">
    <text evidence="4">The sequence shown here is derived from an EMBL/GenBank/DDBJ whole genome shotgun (WGS) entry which is preliminary data.</text>
</comment>
<proteinExistence type="predicted"/>
<dbReference type="InterPro" id="IPR016032">
    <property type="entry name" value="Sig_transdc_resp-reg_C-effctor"/>
</dbReference>
<dbReference type="Pfam" id="PF00486">
    <property type="entry name" value="Trans_reg_C"/>
    <property type="match status" value="1"/>
</dbReference>
<dbReference type="RefSeq" id="WP_345215250.1">
    <property type="nucleotide sequence ID" value="NZ_BAABGN010000002.1"/>
</dbReference>
<dbReference type="InterPro" id="IPR036388">
    <property type="entry name" value="WH-like_DNA-bd_sf"/>
</dbReference>
<dbReference type="Proteomes" id="UP001500622">
    <property type="component" value="Unassembled WGS sequence"/>
</dbReference>
<organism evidence="4 5">
    <name type="scientific">Georgenia halophila</name>
    <dbReference type="NCBI Taxonomy" id="620889"/>
    <lineage>
        <taxon>Bacteria</taxon>
        <taxon>Bacillati</taxon>
        <taxon>Actinomycetota</taxon>
        <taxon>Actinomycetes</taxon>
        <taxon>Micrococcales</taxon>
        <taxon>Bogoriellaceae</taxon>
        <taxon>Georgenia</taxon>
    </lineage>
</organism>
<evidence type="ECO:0000313" key="4">
    <source>
        <dbReference type="EMBL" id="GAA4418766.1"/>
    </source>
</evidence>
<dbReference type="CDD" id="cd00383">
    <property type="entry name" value="trans_reg_C"/>
    <property type="match status" value="1"/>
</dbReference>
<feature type="domain" description="OmpR/PhoB-type" evidence="3">
    <location>
        <begin position="127"/>
        <end position="224"/>
    </location>
</feature>
<dbReference type="Gene3D" id="3.40.50.2300">
    <property type="match status" value="1"/>
</dbReference>
<dbReference type="PANTHER" id="PTHR48111">
    <property type="entry name" value="REGULATOR OF RPOS"/>
    <property type="match status" value="1"/>
</dbReference>